<evidence type="ECO:0000256" key="1">
    <source>
        <dbReference type="SAM" id="SignalP"/>
    </source>
</evidence>
<reference evidence="2" key="1">
    <citation type="journal article" date="2014" name="Int. J. Syst. Evol. Microbiol.">
        <title>Complete genome sequence of Corynebacterium casei LMG S-19264T (=DSM 44701T), isolated from a smear-ripened cheese.</title>
        <authorList>
            <consortium name="US DOE Joint Genome Institute (JGI-PGF)"/>
            <person name="Walter F."/>
            <person name="Albersmeier A."/>
            <person name="Kalinowski J."/>
            <person name="Ruckert C."/>
        </authorList>
    </citation>
    <scope>NUCLEOTIDE SEQUENCE</scope>
    <source>
        <strain evidence="2">KCTC 12870</strain>
    </source>
</reference>
<gene>
    <name evidence="2" type="ORF">GCM10007047_15550</name>
</gene>
<dbReference type="Proteomes" id="UP000642829">
    <property type="component" value="Unassembled WGS sequence"/>
</dbReference>
<dbReference type="EMBL" id="BMXG01000008">
    <property type="protein sequence ID" value="GHC00178.1"/>
    <property type="molecule type" value="Genomic_DNA"/>
</dbReference>
<feature type="signal peptide" evidence="1">
    <location>
        <begin position="1"/>
        <end position="18"/>
    </location>
</feature>
<protein>
    <submittedName>
        <fullName evidence="2">Uncharacterized protein</fullName>
    </submittedName>
</protein>
<organism evidence="2 3">
    <name type="scientific">Cerasicoccus arenae</name>
    <dbReference type="NCBI Taxonomy" id="424488"/>
    <lineage>
        <taxon>Bacteria</taxon>
        <taxon>Pseudomonadati</taxon>
        <taxon>Verrucomicrobiota</taxon>
        <taxon>Opitutia</taxon>
        <taxon>Puniceicoccales</taxon>
        <taxon>Cerasicoccaceae</taxon>
        <taxon>Cerasicoccus</taxon>
    </lineage>
</organism>
<keyword evidence="3" id="KW-1185">Reference proteome</keyword>
<feature type="chain" id="PRO_5035146155" evidence="1">
    <location>
        <begin position="19"/>
        <end position="153"/>
    </location>
</feature>
<evidence type="ECO:0000313" key="3">
    <source>
        <dbReference type="Proteomes" id="UP000642829"/>
    </source>
</evidence>
<keyword evidence="1" id="KW-0732">Signal</keyword>
<sequence>MKYLSLLALLAFAVPLFAQDDKDTEDSLAMILPEGRYLLTYSDAKPDLENWTTSPSINYVDVIHGPNGININFYNQTVPVQYYKSNSSSRVVSSSISFISLPTGDSVVPVTTVYSGKPLGNHSGTVLGRAWRIIGGRPATASELIFRLEKIKE</sequence>
<accession>A0A8J3DHB1</accession>
<evidence type="ECO:0000313" key="2">
    <source>
        <dbReference type="EMBL" id="GHC00178.1"/>
    </source>
</evidence>
<name>A0A8J3DHB1_9BACT</name>
<dbReference type="RefSeq" id="WP_189513672.1">
    <property type="nucleotide sequence ID" value="NZ_BMXG01000008.1"/>
</dbReference>
<proteinExistence type="predicted"/>
<comment type="caution">
    <text evidence="2">The sequence shown here is derived from an EMBL/GenBank/DDBJ whole genome shotgun (WGS) entry which is preliminary data.</text>
</comment>
<dbReference type="AlphaFoldDB" id="A0A8J3DHB1"/>
<reference evidence="2" key="2">
    <citation type="submission" date="2020-09" db="EMBL/GenBank/DDBJ databases">
        <authorList>
            <person name="Sun Q."/>
            <person name="Kim S."/>
        </authorList>
    </citation>
    <scope>NUCLEOTIDE SEQUENCE</scope>
    <source>
        <strain evidence="2">KCTC 12870</strain>
    </source>
</reference>